<gene>
    <name evidence="5" type="ORF">LMS43_03420</name>
</gene>
<evidence type="ECO:0000259" key="4">
    <source>
        <dbReference type="Pfam" id="PF09130"/>
    </source>
</evidence>
<dbReference type="Gene3D" id="1.10.1040.10">
    <property type="entry name" value="N-(1-d-carboxylethyl)-l-norvaline Dehydrogenase, domain 2"/>
    <property type="match status" value="1"/>
</dbReference>
<name>A0ABT8EGR3_9BURK</name>
<evidence type="ECO:0000259" key="3">
    <source>
        <dbReference type="Pfam" id="PF03446"/>
    </source>
</evidence>
<dbReference type="Gene3D" id="3.40.50.720">
    <property type="entry name" value="NAD(P)-binding Rossmann-like Domain"/>
    <property type="match status" value="1"/>
</dbReference>
<dbReference type="RefSeq" id="WP_266122345.1">
    <property type="nucleotide sequence ID" value="NZ_JAJHNU010000001.1"/>
</dbReference>
<keyword evidence="1" id="KW-0560">Oxidoreductase</keyword>
<evidence type="ECO:0000256" key="1">
    <source>
        <dbReference type="ARBA" id="ARBA00023002"/>
    </source>
</evidence>
<feature type="domain" description="6-phosphogluconate dehydrogenase NADP-binding" evidence="3">
    <location>
        <begin position="10"/>
        <end position="144"/>
    </location>
</feature>
<comment type="caution">
    <text evidence="5">The sequence shown here is derived from an EMBL/GenBank/DDBJ whole genome shotgun (WGS) entry which is preliminary data.</text>
</comment>
<dbReference type="Proteomes" id="UP001168613">
    <property type="component" value="Unassembled WGS sequence"/>
</dbReference>
<dbReference type="PIRSF" id="PIRSF000103">
    <property type="entry name" value="HIBADH"/>
    <property type="match status" value="1"/>
</dbReference>
<evidence type="ECO:0000313" key="5">
    <source>
        <dbReference type="EMBL" id="MDN4120335.1"/>
    </source>
</evidence>
<proteinExistence type="predicted"/>
<dbReference type="PANTHER" id="PTHR22981:SF7">
    <property type="entry name" value="3-HYDROXYISOBUTYRATE DEHYDROGENASE, MITOCHONDRIAL"/>
    <property type="match status" value="1"/>
</dbReference>
<dbReference type="PANTHER" id="PTHR22981">
    <property type="entry name" value="3-HYDROXYISOBUTYRATE DEHYDROGENASE-RELATED"/>
    <property type="match status" value="1"/>
</dbReference>
<evidence type="ECO:0000313" key="6">
    <source>
        <dbReference type="Proteomes" id="UP001168613"/>
    </source>
</evidence>
<dbReference type="InterPro" id="IPR036291">
    <property type="entry name" value="NAD(P)-bd_dom_sf"/>
</dbReference>
<dbReference type="InterPro" id="IPR015815">
    <property type="entry name" value="HIBADH-related"/>
</dbReference>
<keyword evidence="2" id="KW-0520">NAD</keyword>
<dbReference type="Pfam" id="PF03446">
    <property type="entry name" value="NAD_binding_2"/>
    <property type="match status" value="1"/>
</dbReference>
<protein>
    <submittedName>
        <fullName evidence="5">NAD(P)-binding domain-containing protein</fullName>
    </submittedName>
</protein>
<keyword evidence="6" id="KW-1185">Reference proteome</keyword>
<evidence type="ECO:0000256" key="2">
    <source>
        <dbReference type="ARBA" id="ARBA00023027"/>
    </source>
</evidence>
<organism evidence="5 6">
    <name type="scientific">Alcaligenes endophyticus</name>
    <dbReference type="NCBI Taxonomy" id="1929088"/>
    <lineage>
        <taxon>Bacteria</taxon>
        <taxon>Pseudomonadati</taxon>
        <taxon>Pseudomonadota</taxon>
        <taxon>Betaproteobacteria</taxon>
        <taxon>Burkholderiales</taxon>
        <taxon>Alcaligenaceae</taxon>
        <taxon>Alcaligenes</taxon>
    </lineage>
</organism>
<accession>A0ABT8EGR3</accession>
<dbReference type="InterPro" id="IPR008927">
    <property type="entry name" value="6-PGluconate_DH-like_C_sf"/>
</dbReference>
<dbReference type="SUPFAM" id="SSF48179">
    <property type="entry name" value="6-phosphogluconate dehydrogenase C-terminal domain-like"/>
    <property type="match status" value="1"/>
</dbReference>
<dbReference type="InterPro" id="IPR013328">
    <property type="entry name" value="6PGD_dom2"/>
</dbReference>
<dbReference type="InterPro" id="IPR015814">
    <property type="entry name" value="Pgluconate_DH_NAD-bd_C"/>
</dbReference>
<dbReference type="InterPro" id="IPR006115">
    <property type="entry name" value="6PGDH_NADP-bd"/>
</dbReference>
<dbReference type="SUPFAM" id="SSF51735">
    <property type="entry name" value="NAD(P)-binding Rossmann-fold domains"/>
    <property type="match status" value="1"/>
</dbReference>
<dbReference type="EMBL" id="JAJHNU010000001">
    <property type="protein sequence ID" value="MDN4120335.1"/>
    <property type="molecule type" value="Genomic_DNA"/>
</dbReference>
<reference evidence="5" key="1">
    <citation type="submission" date="2021-11" db="EMBL/GenBank/DDBJ databases">
        <title>Draft genome sequence of Alcaligenes endophyticus type strain CCUG 75668T.</title>
        <authorList>
            <person name="Salva-Serra F."/>
            <person name="Duran R.E."/>
            <person name="Seeger M."/>
            <person name="Moore E.R.B."/>
            <person name="Jaen-Luchoro D."/>
        </authorList>
    </citation>
    <scope>NUCLEOTIDE SEQUENCE</scope>
    <source>
        <strain evidence="5">CCUG 75668</strain>
    </source>
</reference>
<dbReference type="Pfam" id="PF09130">
    <property type="entry name" value="DUF1932"/>
    <property type="match status" value="1"/>
</dbReference>
<sequence>MVDTRSVPCIGFIGMGQLGYALATGLSGQSLARVLVFDPYCHAQRQQQAVAAGVELAGQAQALQEADFILSAVTAKSALQAAHTGAEVLSKGALFIDLNSLGEQQKKENAQLFQVHEGSFIDAAVLGPAADGIRVPIILSGPRAQQASVALNQIGLNTRAVGQEPGQASSIKIVRSLLAKGLEALYVEALVVAQRLGIEHEVLGTFAEMLDGRSAEGMAELLVTTHVLHAERRMDEMEMSIEAIAATGMEPNMAQAAYRVLARTAHSPSLAQQEKQLPQTWSAAIELLDHHYQADELSDEAKHIHSRGNDE</sequence>
<feature type="domain" description="Phosphogluconate dehydrogenase NAD-binding putative C-terminal" evidence="4">
    <location>
        <begin position="193"/>
        <end position="263"/>
    </location>
</feature>